<dbReference type="EMBL" id="SDMP01000006">
    <property type="protein sequence ID" value="RYR54941.1"/>
    <property type="molecule type" value="Genomic_DNA"/>
</dbReference>
<evidence type="ECO:0000313" key="2">
    <source>
        <dbReference type="EMBL" id="RYR54941.1"/>
    </source>
</evidence>
<protein>
    <submittedName>
        <fullName evidence="2">Uncharacterized protein</fullName>
    </submittedName>
</protein>
<sequence>MGQLLLHKPFPSLSSLLKNKYNNNKKIGVCHLTRQRNFANCKTDKLSATVRTNEHIIQRNRVRKLKVEVEGRGNLLGDRRRRICRARKPSTSATCLDSHYSLFENSVSLERNDGMRSFVVLLVHCNCKTHWPESETVYRQEHIDHQKSPLLRRFVPPPAMFTHLLSSSFVARLPPLVALTLSALAANPLSCSTSQRRRSPSSHHLAAPPKPSSQRCRTFSPRTSSPTAPPSRSSTLHHPTPSSSQQCTTPGATHSTVSGHPQHRATQQSSPAPPSSVSSHPQHSTATIAGIERFTYKGVASNFVTYLTDVVKLRNSSAAKMVNSWCGFTSIMPMLVAPIADAY</sequence>
<dbReference type="Gene3D" id="1.20.1250.20">
    <property type="entry name" value="MFS general substrate transporter like domains"/>
    <property type="match status" value="1"/>
</dbReference>
<feature type="compositionally biased region" description="Polar residues" evidence="1">
    <location>
        <begin position="245"/>
        <end position="259"/>
    </location>
</feature>
<organism evidence="2 3">
    <name type="scientific">Arachis hypogaea</name>
    <name type="common">Peanut</name>
    <dbReference type="NCBI Taxonomy" id="3818"/>
    <lineage>
        <taxon>Eukaryota</taxon>
        <taxon>Viridiplantae</taxon>
        <taxon>Streptophyta</taxon>
        <taxon>Embryophyta</taxon>
        <taxon>Tracheophyta</taxon>
        <taxon>Spermatophyta</taxon>
        <taxon>Magnoliopsida</taxon>
        <taxon>eudicotyledons</taxon>
        <taxon>Gunneridae</taxon>
        <taxon>Pentapetalae</taxon>
        <taxon>rosids</taxon>
        <taxon>fabids</taxon>
        <taxon>Fabales</taxon>
        <taxon>Fabaceae</taxon>
        <taxon>Papilionoideae</taxon>
        <taxon>50 kb inversion clade</taxon>
        <taxon>dalbergioids sensu lato</taxon>
        <taxon>Dalbergieae</taxon>
        <taxon>Pterocarpus clade</taxon>
        <taxon>Arachis</taxon>
    </lineage>
</organism>
<feature type="compositionally biased region" description="Low complexity" evidence="1">
    <location>
        <begin position="215"/>
        <end position="244"/>
    </location>
</feature>
<reference evidence="2 3" key="1">
    <citation type="submission" date="2019-01" db="EMBL/GenBank/DDBJ databases">
        <title>Sequencing of cultivated peanut Arachis hypogaea provides insights into genome evolution and oil improvement.</title>
        <authorList>
            <person name="Chen X."/>
        </authorList>
    </citation>
    <scope>NUCLEOTIDE SEQUENCE [LARGE SCALE GENOMIC DNA]</scope>
    <source>
        <strain evidence="3">cv. Fuhuasheng</strain>
        <tissue evidence="2">Leaves</tissue>
    </source>
</reference>
<feature type="compositionally biased region" description="Low complexity" evidence="1">
    <location>
        <begin position="265"/>
        <end position="284"/>
    </location>
</feature>
<accession>A0A445CVN5</accession>
<dbReference type="Proteomes" id="UP000289738">
    <property type="component" value="Chromosome A06"/>
</dbReference>
<gene>
    <name evidence="2" type="ORF">Ahy_A06g030195</name>
</gene>
<proteinExistence type="predicted"/>
<dbReference type="STRING" id="3818.A0A445CVN5"/>
<name>A0A445CVN5_ARAHY</name>
<dbReference type="InterPro" id="IPR036259">
    <property type="entry name" value="MFS_trans_sf"/>
</dbReference>
<evidence type="ECO:0000256" key="1">
    <source>
        <dbReference type="SAM" id="MobiDB-lite"/>
    </source>
</evidence>
<feature type="region of interest" description="Disordered" evidence="1">
    <location>
        <begin position="191"/>
        <end position="284"/>
    </location>
</feature>
<keyword evidence="3" id="KW-1185">Reference proteome</keyword>
<dbReference type="AlphaFoldDB" id="A0A445CVN5"/>
<evidence type="ECO:0000313" key="3">
    <source>
        <dbReference type="Proteomes" id="UP000289738"/>
    </source>
</evidence>
<comment type="caution">
    <text evidence="2">The sequence shown here is derived from an EMBL/GenBank/DDBJ whole genome shotgun (WGS) entry which is preliminary data.</text>
</comment>